<reference evidence="2" key="1">
    <citation type="submission" date="2021-11" db="EMBL/GenBank/DDBJ databases">
        <title>Streptomyces corallinus and Kineosporia corallina sp. nov., two new coral-derived marine actinobacteria.</title>
        <authorList>
            <person name="Buangrab K."/>
            <person name="Sutthacheep M."/>
            <person name="Yeemin T."/>
            <person name="Harunari E."/>
            <person name="Igarashi Y."/>
            <person name="Sripreechasak P."/>
            <person name="Kanchanasin P."/>
            <person name="Tanasupawat S."/>
            <person name="Phongsopitanun W."/>
        </authorList>
    </citation>
    <scope>NUCLEOTIDE SEQUENCE</scope>
    <source>
        <strain evidence="2">JCM 31032</strain>
    </source>
</reference>
<sequence>MRTQHHSGPVAPVGRLERLTGGTGPGAQPRNPLENQPDTQLDIVSANRSGKVTGLTTFTPLPRRWSPLVRSVLRVKSWFGPDKTLRRLSFIHVAYWAMVDTFPGQTRRQRYSYLLFVSNFNGSWLDYIDVFSRTVPHKMALLWGSSFGFPGAMPPRPFTDYIRGNDWELSHYFSAYPGATATELASALRVRERFAAELARPEELDDVHLVRAWNALLADTQRDL</sequence>
<dbReference type="AlphaFoldDB" id="A0A9X1N895"/>
<organism evidence="2 3">
    <name type="scientific">Kineosporia babensis</name>
    <dbReference type="NCBI Taxonomy" id="499548"/>
    <lineage>
        <taxon>Bacteria</taxon>
        <taxon>Bacillati</taxon>
        <taxon>Actinomycetota</taxon>
        <taxon>Actinomycetes</taxon>
        <taxon>Kineosporiales</taxon>
        <taxon>Kineosporiaceae</taxon>
        <taxon>Kineosporia</taxon>
    </lineage>
</organism>
<accession>A0A9X1N895</accession>
<dbReference type="RefSeq" id="WP_231438266.1">
    <property type="nucleotide sequence ID" value="NZ_JAJOMB010000001.1"/>
</dbReference>
<evidence type="ECO:0000313" key="3">
    <source>
        <dbReference type="Proteomes" id="UP001138997"/>
    </source>
</evidence>
<feature type="region of interest" description="Disordered" evidence="1">
    <location>
        <begin position="1"/>
        <end position="37"/>
    </location>
</feature>
<protein>
    <submittedName>
        <fullName evidence="2">Uncharacterized protein</fullName>
    </submittedName>
</protein>
<dbReference type="Proteomes" id="UP001138997">
    <property type="component" value="Unassembled WGS sequence"/>
</dbReference>
<gene>
    <name evidence="2" type="ORF">LR394_00390</name>
</gene>
<comment type="caution">
    <text evidence="2">The sequence shown here is derived from an EMBL/GenBank/DDBJ whole genome shotgun (WGS) entry which is preliminary data.</text>
</comment>
<keyword evidence="3" id="KW-1185">Reference proteome</keyword>
<evidence type="ECO:0000313" key="2">
    <source>
        <dbReference type="EMBL" id="MCD5309338.1"/>
    </source>
</evidence>
<evidence type="ECO:0000256" key="1">
    <source>
        <dbReference type="SAM" id="MobiDB-lite"/>
    </source>
</evidence>
<name>A0A9X1N895_9ACTN</name>
<proteinExistence type="predicted"/>
<dbReference type="EMBL" id="JAJOMB010000001">
    <property type="protein sequence ID" value="MCD5309338.1"/>
    <property type="molecule type" value="Genomic_DNA"/>
</dbReference>